<dbReference type="Pfam" id="PF15759">
    <property type="entry name" value="TMEM108"/>
    <property type="match status" value="1"/>
</dbReference>
<dbReference type="Proteomes" id="UP001274896">
    <property type="component" value="Unassembled WGS sequence"/>
</dbReference>
<evidence type="ECO:0000313" key="3">
    <source>
        <dbReference type="Proteomes" id="UP001274896"/>
    </source>
</evidence>
<dbReference type="GO" id="GO:0014069">
    <property type="term" value="C:postsynaptic density"/>
    <property type="evidence" value="ECO:0007669"/>
    <property type="project" value="TreeGrafter"/>
</dbReference>
<accession>A0AAE0Q8M4</accession>
<protein>
    <submittedName>
        <fullName evidence="2">Uncharacterized protein</fullName>
    </submittedName>
</protein>
<feature type="signal peptide" evidence="1">
    <location>
        <begin position="1"/>
        <end position="19"/>
    </location>
</feature>
<name>A0AAE0Q8M4_9TELE</name>
<keyword evidence="1" id="KW-0732">Signal</keyword>
<dbReference type="GO" id="GO:0097484">
    <property type="term" value="P:dendrite extension"/>
    <property type="evidence" value="ECO:0007669"/>
    <property type="project" value="TreeGrafter"/>
</dbReference>
<dbReference type="EMBL" id="JAUCMX010000020">
    <property type="protein sequence ID" value="KAK3515855.1"/>
    <property type="molecule type" value="Genomic_DNA"/>
</dbReference>
<evidence type="ECO:0000313" key="2">
    <source>
        <dbReference type="EMBL" id="KAK3515855.1"/>
    </source>
</evidence>
<evidence type="ECO:0000256" key="1">
    <source>
        <dbReference type="SAM" id="SignalP"/>
    </source>
</evidence>
<proteinExistence type="predicted"/>
<gene>
    <name evidence="2" type="ORF">QTP70_034761</name>
</gene>
<dbReference type="InterPro" id="IPR031508">
    <property type="entry name" value="TMEM108"/>
</dbReference>
<dbReference type="GO" id="GO:1904115">
    <property type="term" value="C:axon cytoplasm"/>
    <property type="evidence" value="ECO:0007669"/>
    <property type="project" value="GOC"/>
</dbReference>
<dbReference type="GO" id="GO:0010008">
    <property type="term" value="C:endosome membrane"/>
    <property type="evidence" value="ECO:0007669"/>
    <property type="project" value="TreeGrafter"/>
</dbReference>
<dbReference type="PANTHER" id="PTHR28673:SF1">
    <property type="entry name" value="TRANSMEMBRANE PROTEIN 108"/>
    <property type="match status" value="1"/>
</dbReference>
<reference evidence="2" key="1">
    <citation type="submission" date="2023-06" db="EMBL/GenBank/DDBJ databases">
        <title>Male Hemibagrus guttatus genome.</title>
        <authorList>
            <person name="Bian C."/>
        </authorList>
    </citation>
    <scope>NUCLEOTIDE SEQUENCE</scope>
    <source>
        <strain evidence="2">Male_cb2023</strain>
        <tissue evidence="2">Muscle</tissue>
    </source>
</reference>
<dbReference type="GO" id="GO:0097106">
    <property type="term" value="P:postsynaptic density organization"/>
    <property type="evidence" value="ECO:0007669"/>
    <property type="project" value="TreeGrafter"/>
</dbReference>
<dbReference type="GO" id="GO:0005769">
    <property type="term" value="C:early endosome"/>
    <property type="evidence" value="ECO:0007669"/>
    <property type="project" value="TreeGrafter"/>
</dbReference>
<organism evidence="2 3">
    <name type="scientific">Hemibagrus guttatus</name>
    <dbReference type="NCBI Taxonomy" id="175788"/>
    <lineage>
        <taxon>Eukaryota</taxon>
        <taxon>Metazoa</taxon>
        <taxon>Chordata</taxon>
        <taxon>Craniata</taxon>
        <taxon>Vertebrata</taxon>
        <taxon>Euteleostomi</taxon>
        <taxon>Actinopterygii</taxon>
        <taxon>Neopterygii</taxon>
        <taxon>Teleostei</taxon>
        <taxon>Ostariophysi</taxon>
        <taxon>Siluriformes</taxon>
        <taxon>Bagridae</taxon>
        <taxon>Hemibagrus</taxon>
    </lineage>
</organism>
<dbReference type="GO" id="GO:0008090">
    <property type="term" value="P:retrograde axonal transport"/>
    <property type="evidence" value="ECO:0007669"/>
    <property type="project" value="TreeGrafter"/>
</dbReference>
<sequence length="126" mass="14153">MTLPLPAFLLPIVHPGAMCSPGILLILTVPEKLVSFAEELSPNWTPRSLVSMLHSPNPPGRWKGSSTGDQPTFRAVLLTVCCMRKKKKSNSHENNLSYWNNTITMDYFNRHAVELPREILPLETVD</sequence>
<dbReference type="AlphaFoldDB" id="A0AAE0Q8M4"/>
<keyword evidence="3" id="KW-1185">Reference proteome</keyword>
<dbReference type="PANTHER" id="PTHR28673">
    <property type="entry name" value="TRANSMEMBRANE PROTEIN 108"/>
    <property type="match status" value="1"/>
</dbReference>
<comment type="caution">
    <text evidence="2">The sequence shown here is derived from an EMBL/GenBank/DDBJ whole genome shotgun (WGS) entry which is preliminary data.</text>
</comment>
<feature type="chain" id="PRO_5042178586" evidence="1">
    <location>
        <begin position="20"/>
        <end position="126"/>
    </location>
</feature>
<feature type="non-terminal residue" evidence="2">
    <location>
        <position position="126"/>
    </location>
</feature>